<dbReference type="SUPFAM" id="SSF56436">
    <property type="entry name" value="C-type lectin-like"/>
    <property type="match status" value="1"/>
</dbReference>
<feature type="domain" description="C-type lectin" evidence="1">
    <location>
        <begin position="370"/>
        <end position="489"/>
    </location>
</feature>
<dbReference type="Gene3D" id="3.40.50.1460">
    <property type="match status" value="1"/>
</dbReference>
<dbReference type="InterPro" id="IPR036366">
    <property type="entry name" value="PGBDSf"/>
</dbReference>
<evidence type="ECO:0000313" key="4">
    <source>
        <dbReference type="Proteomes" id="UP000199382"/>
    </source>
</evidence>
<dbReference type="Gene3D" id="1.10.101.10">
    <property type="entry name" value="PGBD-like superfamily/PGBD"/>
    <property type="match status" value="1"/>
</dbReference>
<dbReference type="PANTHER" id="PTHR22576:SF37">
    <property type="entry name" value="MUCOSA-ASSOCIATED LYMPHOID TISSUE LYMPHOMA TRANSLOCATION PROTEIN 1"/>
    <property type="match status" value="1"/>
</dbReference>
<dbReference type="GO" id="GO:0004197">
    <property type="term" value="F:cysteine-type endopeptidase activity"/>
    <property type="evidence" value="ECO:0007669"/>
    <property type="project" value="InterPro"/>
</dbReference>
<dbReference type="PANTHER" id="PTHR22576">
    <property type="entry name" value="MUCOSA ASSOCIATED LYMPHOID TISSUE LYMPHOMA TRANSLOCATION PROTEIN 1/PARACASPASE"/>
    <property type="match status" value="1"/>
</dbReference>
<proteinExistence type="predicted"/>
<dbReference type="InterPro" id="IPR011600">
    <property type="entry name" value="Pept_C14_caspase"/>
</dbReference>
<dbReference type="Pfam" id="PF00656">
    <property type="entry name" value="Peptidase_C14"/>
    <property type="match status" value="1"/>
</dbReference>
<protein>
    <submittedName>
        <fullName evidence="3">Uncharacterized protein, contains caspase domain</fullName>
    </submittedName>
</protein>
<dbReference type="PROSITE" id="PS50208">
    <property type="entry name" value="CASPASE_P20"/>
    <property type="match status" value="1"/>
</dbReference>
<dbReference type="InterPro" id="IPR002477">
    <property type="entry name" value="Peptidoglycan-bd-like"/>
</dbReference>
<dbReference type="EMBL" id="FNEK01000069">
    <property type="protein sequence ID" value="SDL13318.1"/>
    <property type="molecule type" value="Genomic_DNA"/>
</dbReference>
<dbReference type="InterPro" id="IPR036365">
    <property type="entry name" value="PGBD-like_sf"/>
</dbReference>
<dbReference type="Pfam" id="PF01471">
    <property type="entry name" value="PG_binding_1"/>
    <property type="match status" value="1"/>
</dbReference>
<name>A0A1G9HJZ7_9RHOB</name>
<sequence>MVIGNSAYERAPVLDNPINDATDIAASLGRLGFDVQLVLNADDRQLRQHFQEFARLAETAELSLVYFAGHGIEVDKANYLIPVNAELQSGKDVQLEAIPLDVVMRALAPSDGVKIVLVDACRDNPFADRLRESEGTRSVGTGLGRVDPIGGVLAGGVLVSYAAREGTLALDGTGRNSPYAQALLEYLEEPGLEVSKLFRKVRDRVFDLTNGRQEPFTYGALPGEDIYLAPLSPVFRASNSKPSVSPTVPWMEIKAPSASANIDNILSMAQRRQVQTALLYLGENPGPVDGQFGPSTRRAIAAARLKLALPPSNHVSKQLLDRLPNAPAIDALKSSKARAYRADNLPSNMEPRLARIFGAFSERKIMFDYFEGRLYVVVLAVRADWHSSSQAAANAGGHLVTITSDEENRFVKSLVSSDPNLFAKPTYGDGLRGPLIGLYKNEAGLWGWVTGEPLRYLGWAAGQPDHYNGWETVAALHMANQRSAPEWNDIAGVAPGFVVEVD</sequence>
<dbReference type="InterPro" id="IPR016186">
    <property type="entry name" value="C-type_lectin-like/link_sf"/>
</dbReference>
<dbReference type="STRING" id="571298.SAMN04488026_10693"/>
<keyword evidence="4" id="KW-1185">Reference proteome</keyword>
<dbReference type="SUPFAM" id="SSF52129">
    <property type="entry name" value="Caspase-like"/>
    <property type="match status" value="1"/>
</dbReference>
<dbReference type="InterPro" id="IPR001309">
    <property type="entry name" value="Pept_C14_p20"/>
</dbReference>
<dbReference type="InterPro" id="IPR029030">
    <property type="entry name" value="Caspase-like_dom_sf"/>
</dbReference>
<dbReference type="SUPFAM" id="SSF47090">
    <property type="entry name" value="PGBD-like"/>
    <property type="match status" value="1"/>
</dbReference>
<dbReference type="Gene3D" id="3.10.100.10">
    <property type="entry name" value="Mannose-Binding Protein A, subunit A"/>
    <property type="match status" value="1"/>
</dbReference>
<organism evidence="3 4">
    <name type="scientific">Aliiruegeria lutimaris</name>
    <dbReference type="NCBI Taxonomy" id="571298"/>
    <lineage>
        <taxon>Bacteria</taxon>
        <taxon>Pseudomonadati</taxon>
        <taxon>Pseudomonadota</taxon>
        <taxon>Alphaproteobacteria</taxon>
        <taxon>Rhodobacterales</taxon>
        <taxon>Roseobacteraceae</taxon>
        <taxon>Aliiruegeria</taxon>
    </lineage>
</organism>
<evidence type="ECO:0000313" key="3">
    <source>
        <dbReference type="EMBL" id="SDL13318.1"/>
    </source>
</evidence>
<dbReference type="Pfam" id="PF00059">
    <property type="entry name" value="Lectin_C"/>
    <property type="match status" value="1"/>
</dbReference>
<dbReference type="AlphaFoldDB" id="A0A1G9HJZ7"/>
<gene>
    <name evidence="3" type="ORF">SAMN04488026_10693</name>
</gene>
<dbReference type="InterPro" id="IPR052039">
    <property type="entry name" value="Caspase-related_regulators"/>
</dbReference>
<dbReference type="InterPro" id="IPR016187">
    <property type="entry name" value="CTDL_fold"/>
</dbReference>
<reference evidence="3 4" key="1">
    <citation type="submission" date="2016-10" db="EMBL/GenBank/DDBJ databases">
        <authorList>
            <person name="de Groot N.N."/>
        </authorList>
    </citation>
    <scope>NUCLEOTIDE SEQUENCE [LARGE SCALE GENOMIC DNA]</scope>
    <source>
        <strain evidence="3 4">DSM 25294</strain>
    </source>
</reference>
<dbReference type="SMART" id="SM00034">
    <property type="entry name" value="CLECT"/>
    <property type="match status" value="1"/>
</dbReference>
<feature type="domain" description="Caspase family p20" evidence="2">
    <location>
        <begin position="1"/>
        <end position="125"/>
    </location>
</feature>
<accession>A0A1G9HJZ7</accession>
<dbReference type="GO" id="GO:0006508">
    <property type="term" value="P:proteolysis"/>
    <property type="evidence" value="ECO:0007669"/>
    <property type="project" value="InterPro"/>
</dbReference>
<dbReference type="PROSITE" id="PS50041">
    <property type="entry name" value="C_TYPE_LECTIN_2"/>
    <property type="match status" value="1"/>
</dbReference>
<evidence type="ECO:0000259" key="2">
    <source>
        <dbReference type="PROSITE" id="PS50208"/>
    </source>
</evidence>
<dbReference type="Proteomes" id="UP000199382">
    <property type="component" value="Unassembled WGS sequence"/>
</dbReference>
<evidence type="ECO:0000259" key="1">
    <source>
        <dbReference type="PROSITE" id="PS50041"/>
    </source>
</evidence>
<dbReference type="InterPro" id="IPR001304">
    <property type="entry name" value="C-type_lectin-like"/>
</dbReference>